<sequence length="106" mass="11871">MNRQTTNYGSIRDPEVGFSGSTNNDVSREFNDLFDNIATNLYTINSSIRTLLDSIKLIGTAKDNAGLRNKLKWEPHLGPTRPRRLSDDENQTGESEVTAAPECRRS</sequence>
<reference evidence="3" key="1">
    <citation type="journal article" date="2013" name="Genome Biol.">
        <title>Draft genome of the mountain pine beetle, Dendroctonus ponderosae Hopkins, a major forest pest.</title>
        <authorList>
            <person name="Keeling C.I."/>
            <person name="Yuen M.M."/>
            <person name="Liao N.Y."/>
            <person name="Docking T.R."/>
            <person name="Chan S.K."/>
            <person name="Taylor G.A."/>
            <person name="Palmquist D.L."/>
            <person name="Jackman S.D."/>
            <person name="Nguyen A."/>
            <person name="Li M."/>
            <person name="Henderson H."/>
            <person name="Janes J.K."/>
            <person name="Zhao Y."/>
            <person name="Pandoh P."/>
            <person name="Moore R."/>
            <person name="Sperling F.A."/>
            <person name="Huber D.P."/>
            <person name="Birol I."/>
            <person name="Jones S.J."/>
            <person name="Bohlmann J."/>
        </authorList>
    </citation>
    <scope>NUCLEOTIDE SEQUENCE</scope>
</reference>
<evidence type="ECO:0000256" key="1">
    <source>
        <dbReference type="SAM" id="MobiDB-lite"/>
    </source>
</evidence>
<organism evidence="3">
    <name type="scientific">Dendroctonus ponderosae</name>
    <name type="common">Mountain pine beetle</name>
    <dbReference type="NCBI Taxonomy" id="77166"/>
    <lineage>
        <taxon>Eukaryota</taxon>
        <taxon>Metazoa</taxon>
        <taxon>Ecdysozoa</taxon>
        <taxon>Arthropoda</taxon>
        <taxon>Hexapoda</taxon>
        <taxon>Insecta</taxon>
        <taxon>Pterygota</taxon>
        <taxon>Neoptera</taxon>
        <taxon>Endopterygota</taxon>
        <taxon>Coleoptera</taxon>
        <taxon>Polyphaga</taxon>
        <taxon>Cucujiformia</taxon>
        <taxon>Curculionidae</taxon>
        <taxon>Scolytinae</taxon>
        <taxon>Dendroctonus</taxon>
    </lineage>
</organism>
<accession>N6TYP4</accession>
<dbReference type="InterPro" id="IPR006011">
    <property type="entry name" value="Syntaxin_N"/>
</dbReference>
<dbReference type="GO" id="GO:0016020">
    <property type="term" value="C:membrane"/>
    <property type="evidence" value="ECO:0007669"/>
    <property type="project" value="InterPro"/>
</dbReference>
<feature type="region of interest" description="Disordered" evidence="1">
    <location>
        <begin position="72"/>
        <end position="106"/>
    </location>
</feature>
<evidence type="ECO:0000313" key="3">
    <source>
        <dbReference type="EMBL" id="ENN83243.1"/>
    </source>
</evidence>
<evidence type="ECO:0000259" key="2">
    <source>
        <dbReference type="Pfam" id="PF14523"/>
    </source>
</evidence>
<feature type="domain" description="Syntaxin N-terminal" evidence="2">
    <location>
        <begin position="33"/>
        <end position="71"/>
    </location>
</feature>
<name>N6TYP4_DENPD</name>
<gene>
    <name evidence="3" type="ORF">YQE_00397</name>
</gene>
<dbReference type="HOGENOM" id="CLU_2225875_0_0_1"/>
<dbReference type="EMBL" id="KB736187">
    <property type="protein sequence ID" value="ENN83243.1"/>
    <property type="molecule type" value="Genomic_DNA"/>
</dbReference>
<dbReference type="AlphaFoldDB" id="N6TYP4"/>
<feature type="region of interest" description="Disordered" evidence="1">
    <location>
        <begin position="1"/>
        <end position="23"/>
    </location>
</feature>
<dbReference type="Pfam" id="PF14523">
    <property type="entry name" value="Syntaxin_2"/>
    <property type="match status" value="1"/>
</dbReference>
<proteinExistence type="predicted"/>
<dbReference type="Gene3D" id="1.20.58.70">
    <property type="match status" value="1"/>
</dbReference>
<dbReference type="OrthoDB" id="75754at2759"/>
<feature type="non-terminal residue" evidence="3">
    <location>
        <position position="1"/>
    </location>
</feature>
<protein>
    <recommendedName>
        <fullName evidence="2">Syntaxin N-terminal domain-containing protein</fullName>
    </recommendedName>
</protein>